<evidence type="ECO:0000256" key="1">
    <source>
        <dbReference type="ARBA" id="ARBA00006432"/>
    </source>
</evidence>
<evidence type="ECO:0000256" key="2">
    <source>
        <dbReference type="ARBA" id="ARBA00022598"/>
    </source>
</evidence>
<dbReference type="Gene3D" id="3.30.300.30">
    <property type="match status" value="1"/>
</dbReference>
<dbReference type="Gene3D" id="3.40.50.12780">
    <property type="entry name" value="N-terminal domain of ligase-like"/>
    <property type="match status" value="1"/>
</dbReference>
<reference evidence="6 7" key="1">
    <citation type="journal article" date="2023" name="G3 (Bethesda)">
        <title>A chromosome-level genome assembly of Zasmidium syzygii isolated from banana leaves.</title>
        <authorList>
            <person name="van Westerhoven A.C."/>
            <person name="Mehrabi R."/>
            <person name="Talebi R."/>
            <person name="Steentjes M.B.F."/>
            <person name="Corcolon B."/>
            <person name="Chong P.A."/>
            <person name="Kema G.H.J."/>
            <person name="Seidl M.F."/>
        </authorList>
    </citation>
    <scope>NUCLEOTIDE SEQUENCE [LARGE SCALE GENOMIC DNA]</scope>
    <source>
        <strain evidence="6 7">P124</strain>
    </source>
</reference>
<dbReference type="PANTHER" id="PTHR42921">
    <property type="entry name" value="ACETOACETYL-COA SYNTHETASE"/>
    <property type="match status" value="1"/>
</dbReference>
<proteinExistence type="inferred from homology"/>
<keyword evidence="2" id="KW-0436">Ligase</keyword>
<dbReference type="NCBIfam" id="TIGR01217">
    <property type="entry name" value="ac_ac_CoA_syn"/>
    <property type="match status" value="1"/>
</dbReference>
<dbReference type="Pfam" id="PF00501">
    <property type="entry name" value="AMP-binding"/>
    <property type="match status" value="1"/>
</dbReference>
<organism evidence="6 7">
    <name type="scientific">Zasmidium cellare</name>
    <name type="common">Wine cellar mold</name>
    <name type="synonym">Racodium cellare</name>
    <dbReference type="NCBI Taxonomy" id="395010"/>
    <lineage>
        <taxon>Eukaryota</taxon>
        <taxon>Fungi</taxon>
        <taxon>Dikarya</taxon>
        <taxon>Ascomycota</taxon>
        <taxon>Pezizomycotina</taxon>
        <taxon>Dothideomycetes</taxon>
        <taxon>Dothideomycetidae</taxon>
        <taxon>Mycosphaerellales</taxon>
        <taxon>Mycosphaerellaceae</taxon>
        <taxon>Zasmidium</taxon>
    </lineage>
</organism>
<dbReference type="InterPro" id="IPR000873">
    <property type="entry name" value="AMP-dep_synth/lig_dom"/>
</dbReference>
<protein>
    <recommendedName>
        <fullName evidence="5">AMP-dependent synthetase/ligase domain-containing protein</fullName>
    </recommendedName>
</protein>
<sequence>MLATTSLGAIWTALSPDTGITAMVDRLSQIEPKILFTDDVATYNAKTHSVLPKVREATRQISALRAMVILSAKPESESASSPASALLEMTYSEFLAGGRESHELSFEQFPAEHPVYILYSSGTTGKPKCIVHGAIGTLLQHKKEHILQSDIKPGDRLFFFTTCMWMMWHWHVSALASGITLVLYDGSPFYYRREGYTEAVEDYQAMPKLIDELQITHFGTSAKYLSVLQQKAVRPKESGLCLKSLKAIYSTGSPLAPTTFEYVYDIFGSSIQLGSISGGTDIIADFGVPCPIEPVHSGEIQVPALGMAVQAWSQEGVDVCFWGASGFDNYKAAYFQRFPGVWHHGDFIRFNEATGGIYMLGRSDGTLNPSGVRFGSAEIYNVLLSNFADCVADSLCVGQRRENETDETVVLFVKMLDERRLTSELVQTIKKTVWDQLSPRHVPRHVVECPEIPYTHNNKKVELAVKRIISGTKVTSTAGIANGHCLAWYQDWASTKLDEEHI</sequence>
<dbReference type="InterPro" id="IPR005914">
    <property type="entry name" value="Acac_CoA_synth"/>
</dbReference>
<dbReference type="InterPro" id="IPR020845">
    <property type="entry name" value="AMP-binding_CS"/>
</dbReference>
<dbReference type="SUPFAM" id="SSF56801">
    <property type="entry name" value="Acetyl-CoA synthetase-like"/>
    <property type="match status" value="1"/>
</dbReference>
<dbReference type="InterPro" id="IPR042099">
    <property type="entry name" value="ANL_N_sf"/>
</dbReference>
<evidence type="ECO:0000256" key="3">
    <source>
        <dbReference type="ARBA" id="ARBA00022741"/>
    </source>
</evidence>
<evidence type="ECO:0000313" key="6">
    <source>
        <dbReference type="EMBL" id="KAK4504431.1"/>
    </source>
</evidence>
<gene>
    <name evidence="6" type="ORF">PRZ48_005347</name>
</gene>
<keyword evidence="4" id="KW-0067">ATP-binding</keyword>
<feature type="domain" description="AMP-dependent synthetase/ligase" evidence="5">
    <location>
        <begin position="1"/>
        <end position="275"/>
    </location>
</feature>
<comment type="caution">
    <text evidence="6">The sequence shown here is derived from an EMBL/GenBank/DDBJ whole genome shotgun (WGS) entry which is preliminary data.</text>
</comment>
<keyword evidence="3" id="KW-0547">Nucleotide-binding</keyword>
<dbReference type="InterPro" id="IPR045851">
    <property type="entry name" value="AMP-bd_C_sf"/>
</dbReference>
<evidence type="ECO:0000313" key="7">
    <source>
        <dbReference type="Proteomes" id="UP001305779"/>
    </source>
</evidence>
<evidence type="ECO:0000256" key="4">
    <source>
        <dbReference type="ARBA" id="ARBA00022840"/>
    </source>
</evidence>
<accession>A0ABR0ETA4</accession>
<keyword evidence="7" id="KW-1185">Reference proteome</keyword>
<dbReference type="Proteomes" id="UP001305779">
    <property type="component" value="Unassembled WGS sequence"/>
</dbReference>
<dbReference type="EMBL" id="JAXOVC010000003">
    <property type="protein sequence ID" value="KAK4504431.1"/>
    <property type="molecule type" value="Genomic_DNA"/>
</dbReference>
<dbReference type="PANTHER" id="PTHR42921:SF1">
    <property type="entry name" value="ACETOACETYL-COA SYNTHETASE"/>
    <property type="match status" value="1"/>
</dbReference>
<evidence type="ECO:0000259" key="5">
    <source>
        <dbReference type="Pfam" id="PF00501"/>
    </source>
</evidence>
<dbReference type="PROSITE" id="PS00455">
    <property type="entry name" value="AMP_BINDING"/>
    <property type="match status" value="1"/>
</dbReference>
<comment type="similarity">
    <text evidence="1">Belongs to the ATP-dependent AMP-binding enzyme family.</text>
</comment>
<name>A0ABR0ETA4_ZASCE</name>